<sequence length="677" mass="76243">MRPVPADAATSTPSPDASRESVPTSRQASLDQAARLRDDRQWLAALAIYERLLAHRPADDDAYRLRTLTLADLGAADRAWQLYRDRPQAFSPEQRERLETDRLARLIVWGGLYAEDEATRLDEMRLAERLMGDYLASLAPEQRESALRPRLDRIIVLNTLEKHEQAVTEYRALLADGVQVPPYVLAKAGDSLLATQHPEDAIVALEQAVAAMPDEFDPQILLAYAYLEAEDHDRALALLRKLADANDPWPRAAGARLGHQNWRRFEADTNHAMMLSYGNRTAQAQQALEALAAIAPNNAGLQSRLGSVFIQRGWPERALQRQRIATTLDPRSIEARIGATEALLALDRVDQARPLHDELLRQFPANTHVQRLDRYWDAHLGWRGRAWAAAGRSDAEDGNVAASPLGNRDGEYGVYVESPLLGDRWRLTAQARDGWADFQGERVHGRYYGAGALYAHDRLSMEAQVLRPDDRYLDDTAVGLSAGWRFGDTLSASVAAFHADPEASLQARRSGIGADSWQASLAWTPSDLGQLGVRFKQWDYDDGNRRDEFGAYGQRRVFARPHLLIDVLGDAYASRGSRDDAPYFNPGRDRAVNAGVRIDHVAWRRYARHLRQRLEVTAGPYWQEGHGSAWVPRASYRHEWKFGVGQVLDYGISWSRPVYDGQREERLALDIEYRWGE</sequence>
<feature type="domain" description="PgaA membrane beta barrel" evidence="4">
    <location>
        <begin position="404"/>
        <end position="674"/>
    </location>
</feature>
<evidence type="ECO:0000259" key="4">
    <source>
        <dbReference type="Pfam" id="PF21197"/>
    </source>
</evidence>
<proteinExistence type="predicted"/>
<dbReference type="Gene3D" id="1.25.40.10">
    <property type="entry name" value="Tetratricopeptide repeat domain"/>
    <property type="match status" value="2"/>
</dbReference>
<dbReference type="InterPro" id="IPR051012">
    <property type="entry name" value="CellSynth/LPSAsmb/PSIAsmb"/>
</dbReference>
<dbReference type="Pfam" id="PF14559">
    <property type="entry name" value="TPR_19"/>
    <property type="match status" value="1"/>
</dbReference>
<comment type="caution">
    <text evidence="5">The sequence shown here is derived from an EMBL/GenBank/DDBJ whole genome shotgun (WGS) entry which is preliminary data.</text>
</comment>
<feature type="region of interest" description="Disordered" evidence="3">
    <location>
        <begin position="1"/>
        <end position="28"/>
    </location>
</feature>
<dbReference type="InterPro" id="IPR011990">
    <property type="entry name" value="TPR-like_helical_dom_sf"/>
</dbReference>
<gene>
    <name evidence="5" type="primary">pgaA</name>
    <name evidence="5" type="ORF">AAD027_10240</name>
</gene>
<dbReference type="InterPro" id="IPR023870">
    <property type="entry name" value="PGA_export_porin_PgaA"/>
</dbReference>
<dbReference type="InterPro" id="IPR049003">
    <property type="entry name" value="PgaA_barrel"/>
</dbReference>
<keyword evidence="1" id="KW-0677">Repeat</keyword>
<dbReference type="PANTHER" id="PTHR45586:SF1">
    <property type="entry name" value="LIPOPOLYSACCHARIDE ASSEMBLY PROTEIN B"/>
    <property type="match status" value="1"/>
</dbReference>
<keyword evidence="2" id="KW-0802">TPR repeat</keyword>
<evidence type="ECO:0000256" key="2">
    <source>
        <dbReference type="ARBA" id="ARBA00022803"/>
    </source>
</evidence>
<accession>A0ABU9J0J5</accession>
<dbReference type="RefSeq" id="WP_341725933.1">
    <property type="nucleotide sequence ID" value="NZ_JBBWWT010000004.1"/>
</dbReference>
<evidence type="ECO:0000256" key="1">
    <source>
        <dbReference type="ARBA" id="ARBA00022737"/>
    </source>
</evidence>
<dbReference type="Pfam" id="PF21197">
    <property type="entry name" value="PgaA_barrel"/>
    <property type="match status" value="1"/>
</dbReference>
<dbReference type="EMBL" id="JBBWWT010000004">
    <property type="protein sequence ID" value="MEL1264743.1"/>
    <property type="molecule type" value="Genomic_DNA"/>
</dbReference>
<dbReference type="PANTHER" id="PTHR45586">
    <property type="entry name" value="TPR REPEAT-CONTAINING PROTEIN PA4667"/>
    <property type="match status" value="1"/>
</dbReference>
<organism evidence="5 6">
    <name type="scientific">Pseudoxanthomonas putridarboris</name>
    <dbReference type="NCBI Taxonomy" id="752605"/>
    <lineage>
        <taxon>Bacteria</taxon>
        <taxon>Pseudomonadati</taxon>
        <taxon>Pseudomonadota</taxon>
        <taxon>Gammaproteobacteria</taxon>
        <taxon>Lysobacterales</taxon>
        <taxon>Lysobacteraceae</taxon>
        <taxon>Pseudoxanthomonas</taxon>
    </lineage>
</organism>
<name>A0ABU9J0J5_9GAMM</name>
<keyword evidence="6" id="KW-1185">Reference proteome</keyword>
<feature type="compositionally biased region" description="Polar residues" evidence="3">
    <location>
        <begin position="9"/>
        <end position="28"/>
    </location>
</feature>
<dbReference type="Proteomes" id="UP001459204">
    <property type="component" value="Unassembled WGS sequence"/>
</dbReference>
<reference evidence="5 6" key="1">
    <citation type="submission" date="2024-04" db="EMBL/GenBank/DDBJ databases">
        <title>Draft genome sequence of Pseudoxanthomonas putridarboris WD12.</title>
        <authorList>
            <person name="Oh J."/>
        </authorList>
    </citation>
    <scope>NUCLEOTIDE SEQUENCE [LARGE SCALE GENOMIC DNA]</scope>
    <source>
        <strain evidence="5 6">WD12</strain>
    </source>
</reference>
<dbReference type="SUPFAM" id="SSF48452">
    <property type="entry name" value="TPR-like"/>
    <property type="match status" value="1"/>
</dbReference>
<evidence type="ECO:0000313" key="6">
    <source>
        <dbReference type="Proteomes" id="UP001459204"/>
    </source>
</evidence>
<evidence type="ECO:0000313" key="5">
    <source>
        <dbReference type="EMBL" id="MEL1264743.1"/>
    </source>
</evidence>
<protein>
    <submittedName>
        <fullName evidence="5">Poly-beta-1,6 N-acetyl-D-glucosamine export porin PgaA</fullName>
    </submittedName>
</protein>
<evidence type="ECO:0000256" key="3">
    <source>
        <dbReference type="SAM" id="MobiDB-lite"/>
    </source>
</evidence>
<dbReference type="NCBIfam" id="TIGR03939">
    <property type="entry name" value="PGA_TPR_OMP"/>
    <property type="match status" value="1"/>
</dbReference>